<dbReference type="Proteomes" id="UP001209878">
    <property type="component" value="Unassembled WGS sequence"/>
</dbReference>
<accession>A0AAD9PDW6</accession>
<name>A0AAD9PDW6_RIDPI</name>
<feature type="compositionally biased region" description="Basic residues" evidence="1">
    <location>
        <begin position="11"/>
        <end position="21"/>
    </location>
</feature>
<comment type="caution">
    <text evidence="2">The sequence shown here is derived from an EMBL/GenBank/DDBJ whole genome shotgun (WGS) entry which is preliminary data.</text>
</comment>
<reference evidence="2" key="1">
    <citation type="journal article" date="2023" name="Mol. Biol. Evol.">
        <title>Third-Generation Sequencing Reveals the Adaptive Role of the Epigenome in Three Deep-Sea Polychaetes.</title>
        <authorList>
            <person name="Perez M."/>
            <person name="Aroh O."/>
            <person name="Sun Y."/>
            <person name="Lan Y."/>
            <person name="Juniper S.K."/>
            <person name="Young C.R."/>
            <person name="Angers B."/>
            <person name="Qian P.Y."/>
        </authorList>
    </citation>
    <scope>NUCLEOTIDE SEQUENCE</scope>
    <source>
        <strain evidence="2">R07B-5</strain>
    </source>
</reference>
<dbReference type="SUPFAM" id="SSF47798">
    <property type="entry name" value="Barrier-to-autointegration factor, BAF"/>
    <property type="match status" value="1"/>
</dbReference>
<evidence type="ECO:0000313" key="3">
    <source>
        <dbReference type="Proteomes" id="UP001209878"/>
    </source>
</evidence>
<dbReference type="Gene3D" id="1.10.150.40">
    <property type="entry name" value="Barrier-to-autointegration factor, BAF"/>
    <property type="match status" value="1"/>
</dbReference>
<organism evidence="2 3">
    <name type="scientific">Ridgeia piscesae</name>
    <name type="common">Tubeworm</name>
    <dbReference type="NCBI Taxonomy" id="27915"/>
    <lineage>
        <taxon>Eukaryota</taxon>
        <taxon>Metazoa</taxon>
        <taxon>Spiralia</taxon>
        <taxon>Lophotrochozoa</taxon>
        <taxon>Annelida</taxon>
        <taxon>Polychaeta</taxon>
        <taxon>Sedentaria</taxon>
        <taxon>Canalipalpata</taxon>
        <taxon>Sabellida</taxon>
        <taxon>Siboglinidae</taxon>
        <taxon>Ridgeia</taxon>
    </lineage>
</organism>
<dbReference type="InterPro" id="IPR004122">
    <property type="entry name" value="BAF_prot"/>
</dbReference>
<dbReference type="GO" id="GO:0003677">
    <property type="term" value="F:DNA binding"/>
    <property type="evidence" value="ECO:0007669"/>
    <property type="project" value="InterPro"/>
</dbReference>
<feature type="region of interest" description="Disordered" evidence="1">
    <location>
        <begin position="1"/>
        <end position="21"/>
    </location>
</feature>
<dbReference type="Pfam" id="PF02961">
    <property type="entry name" value="SAM_BAF"/>
    <property type="match status" value="1"/>
</dbReference>
<protein>
    <submittedName>
        <fullName evidence="2">Uncharacterized protein</fullName>
    </submittedName>
</protein>
<gene>
    <name evidence="2" type="ORF">NP493_21g01012</name>
</gene>
<dbReference type="InterPro" id="IPR036617">
    <property type="entry name" value="BAF_sf"/>
</dbReference>
<evidence type="ECO:0000313" key="2">
    <source>
        <dbReference type="EMBL" id="KAK2192840.1"/>
    </source>
</evidence>
<proteinExistence type="predicted"/>
<sequence length="134" mass="14853">MGRSNKCGGKATKKTVRKSKKCSSKTGDIQFASSMKAKRFIDSKLEGQSIECVGGINGVLGPRLQESGCCNAKDLACKLRGYTKRNYLRYIMKESHANVRYAMDSYESLKQHCEKHGDCPPKVKGKRPCVPLDC</sequence>
<dbReference type="EMBL" id="JAODUO010000021">
    <property type="protein sequence ID" value="KAK2192840.1"/>
    <property type="molecule type" value="Genomic_DNA"/>
</dbReference>
<dbReference type="AlphaFoldDB" id="A0AAD9PDW6"/>
<keyword evidence="3" id="KW-1185">Reference proteome</keyword>
<evidence type="ECO:0000256" key="1">
    <source>
        <dbReference type="SAM" id="MobiDB-lite"/>
    </source>
</evidence>